<name>A0ABW7FIJ1_9BURK</name>
<dbReference type="EMBL" id="JBIGHW010000004">
    <property type="protein sequence ID" value="MFG6441143.1"/>
    <property type="molecule type" value="Genomic_DNA"/>
</dbReference>
<dbReference type="PANTHER" id="PTHR35861">
    <property type="match status" value="1"/>
</dbReference>
<accession>A0ABW7FIJ1</accession>
<protein>
    <recommendedName>
        <fullName evidence="3">Phage tail sheath family protein</fullName>
    </recommendedName>
</protein>
<keyword evidence="2" id="KW-1185">Reference proteome</keyword>
<evidence type="ECO:0000313" key="1">
    <source>
        <dbReference type="EMBL" id="MFG6441143.1"/>
    </source>
</evidence>
<reference evidence="1 2" key="1">
    <citation type="submission" date="2024-08" db="EMBL/GenBank/DDBJ databases">
        <authorList>
            <person name="Lu H."/>
        </authorList>
    </citation>
    <scope>NUCLEOTIDE SEQUENCE [LARGE SCALE GENOMIC DNA]</scope>
    <source>
        <strain evidence="1 2">LKC17W</strain>
    </source>
</reference>
<proteinExistence type="predicted"/>
<dbReference type="PANTHER" id="PTHR35861:SF1">
    <property type="entry name" value="PHAGE TAIL SHEATH PROTEIN"/>
    <property type="match status" value="1"/>
</dbReference>
<evidence type="ECO:0000313" key="2">
    <source>
        <dbReference type="Proteomes" id="UP001606301"/>
    </source>
</evidence>
<dbReference type="InterPro" id="IPR052042">
    <property type="entry name" value="Tail_sheath_structural"/>
</dbReference>
<organism evidence="1 2">
    <name type="scientific">Pelomonas margarita</name>
    <dbReference type="NCBI Taxonomy" id="3299031"/>
    <lineage>
        <taxon>Bacteria</taxon>
        <taxon>Pseudomonadati</taxon>
        <taxon>Pseudomonadota</taxon>
        <taxon>Betaproteobacteria</taxon>
        <taxon>Burkholderiales</taxon>
        <taxon>Sphaerotilaceae</taxon>
        <taxon>Roseateles</taxon>
    </lineage>
</organism>
<dbReference type="Gene3D" id="3.40.50.11780">
    <property type="match status" value="2"/>
</dbReference>
<dbReference type="RefSeq" id="WP_394397467.1">
    <property type="nucleotide sequence ID" value="NZ_JBIGHW010000004.1"/>
</dbReference>
<sequence>MPEFQAPGVYVEEVSFRTKTIEPVGTTLTGFVGPCRSGPVAGVPPLLTSLGDFERRYGDGAPLHFGAQTLSNDLWHAVRVFFLEGGQALHVSRVFRAGAADDGCARLSLGADGAVQLRARHPGAAGNLGLRFSFRLGASLLQAQARPDGRLQPLLAPQADGALVWLRTARVPQPPGPLAARNVEALPLYQARRDASGNWWLQGARAALRLDDFAPDLMAGSRDVACALSVSVDVLAADGTVLGQWVGLPLQGMLEAFGAETAVDPPPPIVMTTTGAAGEAAGLDLLRALLPPLAVTPAAWAAAGQDELAALAAQLAGGVTARFTLAGGHDGVLPEVADYVGHAGADGPTGLLPFEALADIALVAAPGGGSRAGAPARDAAGIARALIDHAERMRYRLALVDVPQGLDVGAVRRFRAGLDSRRAALYHPWVLVADPHSGQALQLPPSGFVAGLCVTADDLARGWLVAEVGVALLRPAEFLVFRIQQQAAAGAA</sequence>
<comment type="caution">
    <text evidence="1">The sequence shown here is derived from an EMBL/GenBank/DDBJ whole genome shotgun (WGS) entry which is preliminary data.</text>
</comment>
<gene>
    <name evidence="1" type="ORF">ACG0Z3_10680</name>
</gene>
<evidence type="ECO:0008006" key="3">
    <source>
        <dbReference type="Google" id="ProtNLM"/>
    </source>
</evidence>
<dbReference type="Proteomes" id="UP001606301">
    <property type="component" value="Unassembled WGS sequence"/>
</dbReference>